<evidence type="ECO:0000313" key="2">
    <source>
        <dbReference type="EMBL" id="MBJ7638128.1"/>
    </source>
</evidence>
<protein>
    <submittedName>
        <fullName evidence="2">Uncharacterized protein</fullName>
    </submittedName>
</protein>
<keyword evidence="3" id="KW-1185">Reference proteome</keyword>
<feature type="coiled-coil region" evidence="1">
    <location>
        <begin position="773"/>
        <end position="841"/>
    </location>
</feature>
<dbReference type="Gene3D" id="2.60.120.200">
    <property type="match status" value="1"/>
</dbReference>
<keyword evidence="1" id="KW-0175">Coiled coil</keyword>
<dbReference type="SUPFAM" id="SSF49899">
    <property type="entry name" value="Concanavalin A-like lectins/glucanases"/>
    <property type="match status" value="1"/>
</dbReference>
<dbReference type="Proteomes" id="UP000728106">
    <property type="component" value="Unassembled WGS sequence"/>
</dbReference>
<accession>A0AA40YRJ4</accession>
<organism evidence="2 3">
    <name type="scientific">Weissella confusa</name>
    <name type="common">Lactobacillus confusus</name>
    <dbReference type="NCBI Taxonomy" id="1583"/>
    <lineage>
        <taxon>Bacteria</taxon>
        <taxon>Bacillati</taxon>
        <taxon>Bacillota</taxon>
        <taxon>Bacilli</taxon>
        <taxon>Lactobacillales</taxon>
        <taxon>Lactobacillaceae</taxon>
        <taxon>Weissella</taxon>
    </lineage>
</organism>
<proteinExistence type="predicted"/>
<comment type="caution">
    <text evidence="2">The sequence shown here is derived from an EMBL/GenBank/DDBJ whole genome shotgun (WGS) entry which is preliminary data.</text>
</comment>
<dbReference type="AlphaFoldDB" id="A0AA40YRJ4"/>
<evidence type="ECO:0000313" key="3">
    <source>
        <dbReference type="Proteomes" id="UP000728106"/>
    </source>
</evidence>
<evidence type="ECO:0000256" key="1">
    <source>
        <dbReference type="SAM" id="Coils"/>
    </source>
</evidence>
<reference evidence="2 3" key="1">
    <citation type="journal article" date="2021" name="Int. J. Food Microbiol.">
        <title>Safety demonstration of a microbial species for use in the food chain: Weissella confusa.</title>
        <authorList>
            <person name="Bourdichon F."/>
            <person name="Patrone V."/>
            <person name="Fontana A."/>
            <person name="Milani G."/>
            <person name="Morelli L."/>
        </authorList>
    </citation>
    <scope>NUCLEOTIDE SEQUENCE [LARGE SCALE GENOMIC DNA]</scope>
    <source>
        <strain evidence="2 3">CCUG 43002</strain>
    </source>
</reference>
<dbReference type="RefSeq" id="WP_199467997.1">
    <property type="nucleotide sequence ID" value="NZ_JAAOCP010000002.1"/>
</dbReference>
<gene>
    <name evidence="2" type="ORF">HAU20_01780</name>
</gene>
<dbReference type="InterPro" id="IPR013320">
    <property type="entry name" value="ConA-like_dom_sf"/>
</dbReference>
<sequence length="1182" mass="120557">MNKNEFAKASETPKKRSAWVIAGMTALTVGASIVGPEIVDEIQNETGGNEPRSSVKVKKSSSPIAKIGDILFDSRSASADAVNTVTDANGGTHKFTSTQTQVASNFTTSGSASNASGSYGGQNATFTTLTPGTGTGQQGAIAFNKQLDMTADWTMTFNLNLTKYNASGLTSANGAGDFLGLVLAPIAPSKLGTTGGTGGDLGIKGIPNAVEWGIDFYQNDGDASNLSNPGAGLLASDGNQVVGFRSTDSTGDLNRVSGSAGFTAFDSSNGKSVVGFQGSPASSTSSKYSSGNGSDPDLEAEFTASYTYLNGVGTLTISSTGSYKNATYQIPITDGVNSTMAVGFKASDGNQYSQKGVTVKNFDLTLPTADTTVNYQDKAGNTISTSTKIKSNVNDTLAMVTSGASTNPTGTAHTFTPATISGYTYVGTTYGTSKSTSGPLTVSDTDANNIINVQYAKNSKLTTVFVDQNGKVISTVPSVELGTAGTNYDGQKGTDAADYSEYTAALEAATKVGYTGAVSGVYSDSGLTTKLGADLSAATFGSSDKTVYVQLTPAAQTATINYTQPDGLNDAGKTALSTAIGGSATSLTGVTDGAYSANTIKVPDGFTAKITASDGTVLDTDSTKSMYYKDNGDGTYTIVGAFNMTSAGALAVPSFTVAYAQKAVNMTTTYPDGSTDVVNQNTFTDYAEQSIKQQDGKVSFVDNNKATSIAAGSFGADNITHTVAYEDAPQDAGVVASDQSVQDALKAVNDAQTLADYQTALSAYNAAVLDAQKKHVQANIDSINNNIAQIQSDITQLEAIAADNPTDTDIAGWLADAKTRLTNAQTALSQAQAALESLNSDTMSMADANNLVVGTDQNSAAAASAQKIADDDLLSAQTRAASNLALAKEAATSAATAVTSDNTTATNTIADDVAALEQLAKDYSGNTTISTALAEAQKALEDAKAAQATVDAAAQEVPDLTSVQAVIAQQTAVNAAGKDVQNMLVTANNAVTAAKAEAAKVLADDQAAAKAAIQQQLDAADANITTIQSNIDAIEQLLKDNPGDADIQAALDDANAQLTTANTQLAALATAMTDSQDGTTPAEVQAARDAATAAASKITDATTQSTTDLADAQKKADANLAAAKSAAETAIGDQLTQVTDNIAQINDDIKQLTQIAADNPENTKIAALLDDAKTQLATATTQ</sequence>
<dbReference type="EMBL" id="JAAOCP010000002">
    <property type="protein sequence ID" value="MBJ7638128.1"/>
    <property type="molecule type" value="Genomic_DNA"/>
</dbReference>
<name>A0AA40YRJ4_WEICO</name>